<reference evidence="1 2" key="1">
    <citation type="submission" date="2024-08" db="EMBL/GenBank/DDBJ databases">
        <title>Insights into the chromosomal genome structure of Flemingia macrophylla.</title>
        <authorList>
            <person name="Ding Y."/>
            <person name="Zhao Y."/>
            <person name="Bi W."/>
            <person name="Wu M."/>
            <person name="Zhao G."/>
            <person name="Gong Y."/>
            <person name="Li W."/>
            <person name="Zhang P."/>
        </authorList>
    </citation>
    <scope>NUCLEOTIDE SEQUENCE [LARGE SCALE GENOMIC DNA]</scope>
    <source>
        <strain evidence="1">DYQJB</strain>
        <tissue evidence="1">Leaf</tissue>
    </source>
</reference>
<evidence type="ECO:0000313" key="2">
    <source>
        <dbReference type="Proteomes" id="UP001603857"/>
    </source>
</evidence>
<dbReference type="AlphaFoldDB" id="A0ABD1LVS2"/>
<accession>A0ABD1LVS2</accession>
<dbReference type="Proteomes" id="UP001603857">
    <property type="component" value="Unassembled WGS sequence"/>
</dbReference>
<proteinExistence type="predicted"/>
<sequence>MGRWNATGARPFRSSTTQRWSSVTEKASEWWRRLRDGRLVLVVTCDDGEDLQSLQLPFFLRHWRIGCPHEERFQLNSPILIQNILNMLDNSSIRVTCMNWLVDQLDSMQRV</sequence>
<protein>
    <submittedName>
        <fullName evidence="1">Uncharacterized protein</fullName>
    </submittedName>
</protein>
<name>A0ABD1LVS2_9FABA</name>
<comment type="caution">
    <text evidence="1">The sequence shown here is derived from an EMBL/GenBank/DDBJ whole genome shotgun (WGS) entry which is preliminary data.</text>
</comment>
<keyword evidence="2" id="KW-1185">Reference proteome</keyword>
<organism evidence="1 2">
    <name type="scientific">Flemingia macrophylla</name>
    <dbReference type="NCBI Taxonomy" id="520843"/>
    <lineage>
        <taxon>Eukaryota</taxon>
        <taxon>Viridiplantae</taxon>
        <taxon>Streptophyta</taxon>
        <taxon>Embryophyta</taxon>
        <taxon>Tracheophyta</taxon>
        <taxon>Spermatophyta</taxon>
        <taxon>Magnoliopsida</taxon>
        <taxon>eudicotyledons</taxon>
        <taxon>Gunneridae</taxon>
        <taxon>Pentapetalae</taxon>
        <taxon>rosids</taxon>
        <taxon>fabids</taxon>
        <taxon>Fabales</taxon>
        <taxon>Fabaceae</taxon>
        <taxon>Papilionoideae</taxon>
        <taxon>50 kb inversion clade</taxon>
        <taxon>NPAAA clade</taxon>
        <taxon>indigoferoid/millettioid clade</taxon>
        <taxon>Phaseoleae</taxon>
        <taxon>Flemingia</taxon>
    </lineage>
</organism>
<gene>
    <name evidence="1" type="ORF">Fmac_021037</name>
</gene>
<dbReference type="EMBL" id="JBGMDY010000007">
    <property type="protein sequence ID" value="KAL2327610.1"/>
    <property type="molecule type" value="Genomic_DNA"/>
</dbReference>
<evidence type="ECO:0000313" key="1">
    <source>
        <dbReference type="EMBL" id="KAL2327610.1"/>
    </source>
</evidence>